<comment type="caution">
    <text evidence="3">The sequence shown here is derived from an EMBL/GenBank/DDBJ whole genome shotgun (WGS) entry which is preliminary data.</text>
</comment>
<sequence>MSRAATIVITSVAALSLCACTTPGSSDPFVGFGPNPLLSAPQRSLLPSVGVPSVVGWPAGASPRAPAGFTVTRFASDLEHPRWLLVLPNGDVLVAESAGEPSKANKMQRGIRGFVQKMLMKKMKAAVPSPNKLVLLRDQDGDGAAESRTVFAQGLRSPFGMTLVGEVLYVANNDGVVRFAYSSGQTAAAGPAERVFDLPGPPINHHWTKNVVVSPDGSKLYATVGSNSNIGDNGMENEVGRAAIWEYDIASAKIRTFASGLRNPNGIDFEPSTGTMWTVVNERDEIGNDLPPDYLTSVRQGGFYGWPYSYWGQHVDPRVRPPRPDLVESAIVPDYGLGPHTASLGLVFYRGGTYPPSYRGGAFVTQHGSWNRQPLNGYRVVFIPFVAGRPQAPQLFLTGFLNAESKIQGRPVGVVVDKRGALLVADDVGGVIWRVTAAAQPALH</sequence>
<dbReference type="PROSITE" id="PS51257">
    <property type="entry name" value="PROKAR_LIPOPROTEIN"/>
    <property type="match status" value="1"/>
</dbReference>
<name>A0A840A3Y8_9CAUL</name>
<dbReference type="InterPro" id="IPR054539">
    <property type="entry name" value="Beta-prop_PDH"/>
</dbReference>
<dbReference type="Proteomes" id="UP000530564">
    <property type="component" value="Unassembled WGS sequence"/>
</dbReference>
<gene>
    <name evidence="3" type="ORF">GGQ61_003762</name>
</gene>
<feature type="signal peptide" evidence="1">
    <location>
        <begin position="1"/>
        <end position="19"/>
    </location>
</feature>
<dbReference type="RefSeq" id="WP_183776056.1">
    <property type="nucleotide sequence ID" value="NZ_JACIDK010000006.1"/>
</dbReference>
<protein>
    <submittedName>
        <fullName evidence="3">Glucose/arabinose dehydrogenase</fullName>
    </submittedName>
</protein>
<evidence type="ECO:0000313" key="3">
    <source>
        <dbReference type="EMBL" id="MBB3893024.1"/>
    </source>
</evidence>
<feature type="domain" description="Pyrroloquinoline quinone-dependent pyranose dehydrogenase beta-propeller" evidence="2">
    <location>
        <begin position="156"/>
        <end position="287"/>
    </location>
</feature>
<proteinExistence type="predicted"/>
<reference evidence="3 4" key="1">
    <citation type="submission" date="2020-08" db="EMBL/GenBank/DDBJ databases">
        <title>Genomic Encyclopedia of Type Strains, Phase IV (KMG-IV): sequencing the most valuable type-strain genomes for metagenomic binning, comparative biology and taxonomic classification.</title>
        <authorList>
            <person name="Goeker M."/>
        </authorList>
    </citation>
    <scope>NUCLEOTIDE SEQUENCE [LARGE SCALE GENOMIC DNA]</scope>
    <source>
        <strain evidence="3 4">DSM 21793</strain>
    </source>
</reference>
<dbReference type="PANTHER" id="PTHR19328:SF55">
    <property type="entry name" value="BLR6566 PROTEIN"/>
    <property type="match status" value="1"/>
</dbReference>
<dbReference type="PANTHER" id="PTHR19328">
    <property type="entry name" value="HEDGEHOG-INTERACTING PROTEIN"/>
    <property type="match status" value="1"/>
</dbReference>
<evidence type="ECO:0000256" key="1">
    <source>
        <dbReference type="SAM" id="SignalP"/>
    </source>
</evidence>
<keyword evidence="4" id="KW-1185">Reference proteome</keyword>
<dbReference type="InterPro" id="IPR011041">
    <property type="entry name" value="Quinoprot_gluc/sorb_DH_b-prop"/>
</dbReference>
<dbReference type="EMBL" id="JACIDK010000006">
    <property type="protein sequence ID" value="MBB3893024.1"/>
    <property type="molecule type" value="Genomic_DNA"/>
</dbReference>
<dbReference type="Gene3D" id="2.120.10.30">
    <property type="entry name" value="TolB, C-terminal domain"/>
    <property type="match status" value="1"/>
</dbReference>
<dbReference type="AlphaFoldDB" id="A0A840A3Y8"/>
<evidence type="ECO:0000313" key="4">
    <source>
        <dbReference type="Proteomes" id="UP000530564"/>
    </source>
</evidence>
<dbReference type="InterPro" id="IPR011042">
    <property type="entry name" value="6-blade_b-propeller_TolB-like"/>
</dbReference>
<accession>A0A840A3Y8</accession>
<dbReference type="Pfam" id="PF22807">
    <property type="entry name" value="TrAA12"/>
    <property type="match status" value="2"/>
</dbReference>
<feature type="chain" id="PRO_5032472334" evidence="1">
    <location>
        <begin position="20"/>
        <end position="444"/>
    </location>
</feature>
<evidence type="ECO:0000259" key="2">
    <source>
        <dbReference type="Pfam" id="PF22807"/>
    </source>
</evidence>
<feature type="domain" description="Pyrroloquinoline quinone-dependent pyranose dehydrogenase beta-propeller" evidence="2">
    <location>
        <begin position="333"/>
        <end position="436"/>
    </location>
</feature>
<organism evidence="3 4">
    <name type="scientific">Phenylobacterium haematophilum</name>
    <dbReference type="NCBI Taxonomy" id="98513"/>
    <lineage>
        <taxon>Bacteria</taxon>
        <taxon>Pseudomonadati</taxon>
        <taxon>Pseudomonadota</taxon>
        <taxon>Alphaproteobacteria</taxon>
        <taxon>Caulobacterales</taxon>
        <taxon>Caulobacteraceae</taxon>
        <taxon>Phenylobacterium</taxon>
    </lineage>
</organism>
<dbReference type="SUPFAM" id="SSF50952">
    <property type="entry name" value="Soluble quinoprotein glucose dehydrogenase"/>
    <property type="match status" value="1"/>
</dbReference>
<keyword evidence="1" id="KW-0732">Signal</keyword>